<dbReference type="EMBL" id="WTYE01000001">
    <property type="protein sequence ID" value="MXP34034.1"/>
    <property type="molecule type" value="Genomic_DNA"/>
</dbReference>
<dbReference type="Proteomes" id="UP000446786">
    <property type="component" value="Unassembled WGS sequence"/>
</dbReference>
<keyword evidence="3" id="KW-1185">Reference proteome</keyword>
<evidence type="ECO:0000313" key="3">
    <source>
        <dbReference type="Proteomes" id="UP000446786"/>
    </source>
</evidence>
<dbReference type="RefSeq" id="WP_160778735.1">
    <property type="nucleotide sequence ID" value="NZ_BAAAZF010000001.1"/>
</dbReference>
<comment type="caution">
    <text evidence="1">The sequence shown here is derived from an EMBL/GenBank/DDBJ whole genome shotgun (WGS) entry which is preliminary data.</text>
</comment>
<name>A0A845ANT6_9SPHN</name>
<sequence length="259" mass="27337">MARSVTLLDRRMVAAIQVVDPLDRPVDVPIGFEAQGARWIDKGSGLFVLLEWDRDRALSRNWENQVSTFATGSQSLNLILTPVGNRLMPRKASIALPRQPDPAQRDNPDSLFQPARVMLSAASGFRAEGNACAVTVTLSRQSDGHAIEHAVIRLRDAANGPIRTTGITNRHGEAMLVLAGLPLAAAGNNASASPTHAMVVEALVDPANARFNAEPPANTAPPIDPDAVIAATAPAGIVQTSVDLQTGRTASAKLAWSAP</sequence>
<gene>
    <name evidence="1" type="ORF">GRI94_05475</name>
    <name evidence="2" type="ORF">GRI94_19565</name>
</gene>
<proteinExistence type="predicted"/>
<organism evidence="1 3">
    <name type="scientific">Parerythrobacter jejuensis</name>
    <dbReference type="NCBI Taxonomy" id="795812"/>
    <lineage>
        <taxon>Bacteria</taxon>
        <taxon>Pseudomonadati</taxon>
        <taxon>Pseudomonadota</taxon>
        <taxon>Alphaproteobacteria</taxon>
        <taxon>Sphingomonadales</taxon>
        <taxon>Erythrobacteraceae</taxon>
        <taxon>Parerythrobacter</taxon>
    </lineage>
</organism>
<dbReference type="EMBL" id="WTYE01000001">
    <property type="protein sequence ID" value="MXP31274.1"/>
    <property type="molecule type" value="Genomic_DNA"/>
</dbReference>
<protein>
    <submittedName>
        <fullName evidence="1">Uncharacterized protein</fullName>
    </submittedName>
</protein>
<dbReference type="AlphaFoldDB" id="A0A845ANT6"/>
<evidence type="ECO:0000313" key="2">
    <source>
        <dbReference type="EMBL" id="MXP34034.1"/>
    </source>
</evidence>
<dbReference type="OrthoDB" id="7605045at2"/>
<reference evidence="1 3" key="1">
    <citation type="submission" date="2019-12" db="EMBL/GenBank/DDBJ databases">
        <title>Genomic-based taxomic classification of the family Erythrobacteraceae.</title>
        <authorList>
            <person name="Xu L."/>
        </authorList>
    </citation>
    <scope>NUCLEOTIDE SEQUENCE [LARGE SCALE GENOMIC DNA]</scope>
    <source>
        <strain evidence="1 3">JCM 16677</strain>
    </source>
</reference>
<evidence type="ECO:0000313" key="1">
    <source>
        <dbReference type="EMBL" id="MXP31274.1"/>
    </source>
</evidence>
<accession>A0A845ANT6</accession>